<evidence type="ECO:0000259" key="1">
    <source>
        <dbReference type="Pfam" id="PF05050"/>
    </source>
</evidence>
<gene>
    <name evidence="2" type="ORF">SAMN04488556_0951</name>
</gene>
<keyword evidence="3" id="KW-1185">Reference proteome</keyword>
<name>A0A1I6Q331_9EURY</name>
<dbReference type="RefSeq" id="WP_092902202.1">
    <property type="nucleotide sequence ID" value="NZ_FOZS01000001.1"/>
</dbReference>
<dbReference type="OrthoDB" id="275825at2157"/>
<dbReference type="GO" id="GO:0032259">
    <property type="term" value="P:methylation"/>
    <property type="evidence" value="ECO:0007669"/>
    <property type="project" value="UniProtKB-KW"/>
</dbReference>
<dbReference type="SUPFAM" id="SSF53335">
    <property type="entry name" value="S-adenosyl-L-methionine-dependent methyltransferases"/>
    <property type="match status" value="1"/>
</dbReference>
<sequence>MASPIHRAVDTYRNDGLAALSATAFRSLRRRAATAYWRARKSRTFEIDGVEATFDTRGRAARSLRIFDRGERIMVRDLLSELEASDVFWDVGAHIGFHSSLAGQRARRVEAFEPTPHTVRQGRANLERNEVDGQVHECAVWDADETLTLDPDSSATGGGAISVPARTGDGLVDEGLPQPTVAKIDVEGAEPRVVDGMAETLADDRCRIVYCEVHRPADTRPSVEDHGSSVDGFLESFRDLGFAVETLADRGPDFHVKATALE</sequence>
<keyword evidence="2" id="KW-0808">Transferase</keyword>
<organism evidence="2 3">
    <name type="scientific">Halostagnicola kamekurae</name>
    <dbReference type="NCBI Taxonomy" id="619731"/>
    <lineage>
        <taxon>Archaea</taxon>
        <taxon>Methanobacteriati</taxon>
        <taxon>Methanobacteriota</taxon>
        <taxon>Stenosarchaea group</taxon>
        <taxon>Halobacteria</taxon>
        <taxon>Halobacteriales</taxon>
        <taxon>Natrialbaceae</taxon>
        <taxon>Halostagnicola</taxon>
    </lineage>
</organism>
<dbReference type="Proteomes" id="UP000199199">
    <property type="component" value="Unassembled WGS sequence"/>
</dbReference>
<protein>
    <submittedName>
        <fullName evidence="2">Methyltransferase, FkbM family</fullName>
    </submittedName>
</protein>
<dbReference type="AlphaFoldDB" id="A0A1I6Q331"/>
<dbReference type="InterPro" id="IPR006342">
    <property type="entry name" value="FkbM_mtfrase"/>
</dbReference>
<dbReference type="EMBL" id="FOZS01000001">
    <property type="protein sequence ID" value="SFS46876.1"/>
    <property type="molecule type" value="Genomic_DNA"/>
</dbReference>
<reference evidence="3" key="1">
    <citation type="submission" date="2016-10" db="EMBL/GenBank/DDBJ databases">
        <authorList>
            <person name="Varghese N."/>
            <person name="Submissions S."/>
        </authorList>
    </citation>
    <scope>NUCLEOTIDE SEQUENCE [LARGE SCALE GENOMIC DNA]</scope>
    <source>
        <strain evidence="3">DSM 22427</strain>
    </source>
</reference>
<dbReference type="Pfam" id="PF05050">
    <property type="entry name" value="Methyltransf_21"/>
    <property type="match status" value="1"/>
</dbReference>
<evidence type="ECO:0000313" key="2">
    <source>
        <dbReference type="EMBL" id="SFS46876.1"/>
    </source>
</evidence>
<proteinExistence type="predicted"/>
<dbReference type="NCBIfam" id="TIGR01444">
    <property type="entry name" value="fkbM_fam"/>
    <property type="match status" value="1"/>
</dbReference>
<dbReference type="PANTHER" id="PTHR34203">
    <property type="entry name" value="METHYLTRANSFERASE, FKBM FAMILY PROTEIN"/>
    <property type="match status" value="1"/>
</dbReference>
<dbReference type="InterPro" id="IPR029063">
    <property type="entry name" value="SAM-dependent_MTases_sf"/>
</dbReference>
<accession>A0A1I6Q331</accession>
<feature type="domain" description="Methyltransferase FkbM" evidence="1">
    <location>
        <begin position="90"/>
        <end position="242"/>
    </location>
</feature>
<dbReference type="InterPro" id="IPR052514">
    <property type="entry name" value="SAM-dependent_MTase"/>
</dbReference>
<dbReference type="Gene3D" id="3.40.50.150">
    <property type="entry name" value="Vaccinia Virus protein VP39"/>
    <property type="match status" value="1"/>
</dbReference>
<dbReference type="PANTHER" id="PTHR34203:SF15">
    <property type="entry name" value="SLL1173 PROTEIN"/>
    <property type="match status" value="1"/>
</dbReference>
<dbReference type="GO" id="GO:0008168">
    <property type="term" value="F:methyltransferase activity"/>
    <property type="evidence" value="ECO:0007669"/>
    <property type="project" value="UniProtKB-KW"/>
</dbReference>
<keyword evidence="2" id="KW-0489">Methyltransferase</keyword>
<evidence type="ECO:0000313" key="3">
    <source>
        <dbReference type="Proteomes" id="UP000199199"/>
    </source>
</evidence>